<evidence type="ECO:0000256" key="2">
    <source>
        <dbReference type="ARBA" id="ARBA00022491"/>
    </source>
</evidence>
<evidence type="ECO:0000259" key="8">
    <source>
        <dbReference type="SMART" id="SM00881"/>
    </source>
</evidence>
<keyword evidence="2 7" id="KW-0678">Repressor</keyword>
<dbReference type="SUPFAM" id="SSF46785">
    <property type="entry name" value="Winged helix' DNA-binding domain"/>
    <property type="match status" value="1"/>
</dbReference>
<comment type="subcellular location">
    <subcellularLocation>
        <location evidence="7">Cytoplasm</location>
    </subcellularLocation>
</comment>
<dbReference type="InterPro" id="IPR036390">
    <property type="entry name" value="WH_DNA-bd_sf"/>
</dbReference>
<evidence type="ECO:0000256" key="7">
    <source>
        <dbReference type="HAMAP-Rule" id="MF_01131"/>
    </source>
</evidence>
<dbReference type="SMART" id="SM00881">
    <property type="entry name" value="CoA_binding"/>
    <property type="match status" value="1"/>
</dbReference>
<dbReference type="InterPro" id="IPR036388">
    <property type="entry name" value="WH-like_DNA-bd_sf"/>
</dbReference>
<dbReference type="GO" id="GO:0051775">
    <property type="term" value="P:response to redox state"/>
    <property type="evidence" value="ECO:0007669"/>
    <property type="project" value="InterPro"/>
</dbReference>
<dbReference type="Pfam" id="PF06971">
    <property type="entry name" value="Put_DNA-bind_N"/>
    <property type="match status" value="1"/>
</dbReference>
<dbReference type="NCBIfam" id="NF003994">
    <property type="entry name" value="PRK05472.2-3"/>
    <property type="match status" value="1"/>
</dbReference>
<sequence length="231" mass="24332">MLPRRSRLTGASSSDRGLPNATVARLPLYLRALTQLRSQGSQTCSSDQLAESTGVSSANVRKDLSHLGSHGTRGVGYDVDHLRAEIAQAIGQTQDWNVVLVGAGNLGTALAAYPGFTSRGSRIVAVVDADPARVGEQVGDLSIESIDQLETIITERSVSIAIVATPGQAAQDVADQLVGAGVTSILNLAPVALRVPEGVDVRQVDVAAELQILAYHEQRKGHPREEAEVSR</sequence>
<dbReference type="AlphaFoldDB" id="A0A554SQB8"/>
<dbReference type="OrthoDB" id="9784760at2"/>
<dbReference type="InterPro" id="IPR009718">
    <property type="entry name" value="Rex_DNA-bd_C_dom"/>
</dbReference>
<comment type="subunit">
    <text evidence="7">Homodimer.</text>
</comment>
<accession>A0A554SQB8</accession>
<dbReference type="Gene3D" id="1.10.10.10">
    <property type="entry name" value="Winged helix-like DNA-binding domain superfamily/Winged helix DNA-binding domain"/>
    <property type="match status" value="1"/>
</dbReference>
<gene>
    <name evidence="7" type="primary">rex</name>
    <name evidence="9" type="ORF">FNM00_01385</name>
</gene>
<feature type="DNA-binding region" description="H-T-H motif" evidence="7">
    <location>
        <begin position="28"/>
        <end position="67"/>
    </location>
</feature>
<keyword evidence="6 7" id="KW-0804">Transcription</keyword>
<keyword evidence="1 7" id="KW-0963">Cytoplasm</keyword>
<dbReference type="PANTHER" id="PTHR35786:SF1">
    <property type="entry name" value="REDOX-SENSING TRANSCRIPTIONAL REPRESSOR REX 1"/>
    <property type="match status" value="1"/>
</dbReference>
<dbReference type="SUPFAM" id="SSF51735">
    <property type="entry name" value="NAD(P)-binding Rossmann-fold domains"/>
    <property type="match status" value="1"/>
</dbReference>
<dbReference type="Proteomes" id="UP000316988">
    <property type="component" value="Unassembled WGS sequence"/>
</dbReference>
<organism evidence="9 10">
    <name type="scientific">Aeromicrobium piscarium</name>
    <dbReference type="NCBI Taxonomy" id="2590901"/>
    <lineage>
        <taxon>Bacteria</taxon>
        <taxon>Bacillati</taxon>
        <taxon>Actinomycetota</taxon>
        <taxon>Actinomycetes</taxon>
        <taxon>Propionibacteriales</taxon>
        <taxon>Nocardioidaceae</taxon>
        <taxon>Aeromicrobium</taxon>
    </lineage>
</organism>
<dbReference type="GO" id="GO:0045892">
    <property type="term" value="P:negative regulation of DNA-templated transcription"/>
    <property type="evidence" value="ECO:0007669"/>
    <property type="project" value="InterPro"/>
</dbReference>
<dbReference type="GO" id="GO:0003677">
    <property type="term" value="F:DNA binding"/>
    <property type="evidence" value="ECO:0007669"/>
    <property type="project" value="UniProtKB-UniRule"/>
</dbReference>
<evidence type="ECO:0000313" key="10">
    <source>
        <dbReference type="Proteomes" id="UP000316988"/>
    </source>
</evidence>
<dbReference type="EMBL" id="VLNT01000001">
    <property type="protein sequence ID" value="TSD68550.1"/>
    <property type="molecule type" value="Genomic_DNA"/>
</dbReference>
<name>A0A554SQB8_9ACTN</name>
<dbReference type="NCBIfam" id="NF003989">
    <property type="entry name" value="PRK05472.1-3"/>
    <property type="match status" value="1"/>
</dbReference>
<evidence type="ECO:0000256" key="1">
    <source>
        <dbReference type="ARBA" id="ARBA00022490"/>
    </source>
</evidence>
<keyword evidence="4 7" id="KW-0520">NAD</keyword>
<comment type="similarity">
    <text evidence="7">Belongs to the transcriptional regulatory Rex family.</text>
</comment>
<dbReference type="Gene3D" id="3.40.50.720">
    <property type="entry name" value="NAD(P)-binding Rossmann-like Domain"/>
    <property type="match status" value="1"/>
</dbReference>
<keyword evidence="10" id="KW-1185">Reference proteome</keyword>
<evidence type="ECO:0000256" key="4">
    <source>
        <dbReference type="ARBA" id="ARBA00023027"/>
    </source>
</evidence>
<dbReference type="InterPro" id="IPR036291">
    <property type="entry name" value="NAD(P)-bd_dom_sf"/>
</dbReference>
<dbReference type="InterPro" id="IPR022876">
    <property type="entry name" value="Tscrpt_rep_Rex"/>
</dbReference>
<evidence type="ECO:0000256" key="3">
    <source>
        <dbReference type="ARBA" id="ARBA00023015"/>
    </source>
</evidence>
<comment type="function">
    <text evidence="7">Modulates transcription in response to changes in cellular NADH/NAD(+) redox state.</text>
</comment>
<evidence type="ECO:0000256" key="5">
    <source>
        <dbReference type="ARBA" id="ARBA00023125"/>
    </source>
</evidence>
<comment type="caution">
    <text evidence="9">The sequence shown here is derived from an EMBL/GenBank/DDBJ whole genome shotgun (WGS) entry which is preliminary data.</text>
</comment>
<keyword evidence="3 7" id="KW-0805">Transcription regulation</keyword>
<evidence type="ECO:0000256" key="6">
    <source>
        <dbReference type="ARBA" id="ARBA00023163"/>
    </source>
</evidence>
<dbReference type="NCBIfam" id="NF003993">
    <property type="entry name" value="PRK05472.2-2"/>
    <property type="match status" value="1"/>
</dbReference>
<dbReference type="NCBIfam" id="NF003992">
    <property type="entry name" value="PRK05472.2-1"/>
    <property type="match status" value="1"/>
</dbReference>
<dbReference type="GO" id="GO:0003700">
    <property type="term" value="F:DNA-binding transcription factor activity"/>
    <property type="evidence" value="ECO:0007669"/>
    <property type="project" value="UniProtKB-UniRule"/>
</dbReference>
<dbReference type="GO" id="GO:0005737">
    <property type="term" value="C:cytoplasm"/>
    <property type="evidence" value="ECO:0007669"/>
    <property type="project" value="UniProtKB-SubCell"/>
</dbReference>
<evidence type="ECO:0000313" key="9">
    <source>
        <dbReference type="EMBL" id="TSD68550.1"/>
    </source>
</evidence>
<dbReference type="NCBIfam" id="NF003996">
    <property type="entry name" value="PRK05472.2-5"/>
    <property type="match status" value="1"/>
</dbReference>
<dbReference type="PANTHER" id="PTHR35786">
    <property type="entry name" value="REDOX-SENSING TRANSCRIPTIONAL REPRESSOR REX"/>
    <property type="match status" value="1"/>
</dbReference>
<dbReference type="HAMAP" id="MF_01131">
    <property type="entry name" value="Rex"/>
    <property type="match status" value="1"/>
</dbReference>
<keyword evidence="5 7" id="KW-0238">DNA-binding</keyword>
<dbReference type="InterPro" id="IPR058236">
    <property type="entry name" value="Rex_actinobacterial-type"/>
</dbReference>
<dbReference type="NCBIfam" id="NF003995">
    <property type="entry name" value="PRK05472.2-4"/>
    <property type="match status" value="1"/>
</dbReference>
<feature type="domain" description="CoA-binding" evidence="8">
    <location>
        <begin position="91"/>
        <end position="192"/>
    </location>
</feature>
<feature type="binding site" evidence="7">
    <location>
        <begin position="102"/>
        <end position="107"/>
    </location>
    <ligand>
        <name>NAD(+)</name>
        <dbReference type="ChEBI" id="CHEBI:57540"/>
    </ligand>
</feature>
<dbReference type="Pfam" id="PF02629">
    <property type="entry name" value="CoA_binding"/>
    <property type="match status" value="1"/>
</dbReference>
<reference evidence="9 10" key="1">
    <citation type="submission" date="2019-07" db="EMBL/GenBank/DDBJ databases">
        <authorList>
            <person name="Zhao L.H."/>
        </authorList>
    </citation>
    <scope>NUCLEOTIDE SEQUENCE [LARGE SCALE GENOMIC DNA]</scope>
    <source>
        <strain evidence="9 10">Co35</strain>
    </source>
</reference>
<dbReference type="InterPro" id="IPR003781">
    <property type="entry name" value="CoA-bd"/>
</dbReference>
<protein>
    <recommendedName>
        <fullName evidence="7">Redox-sensing transcriptional repressor Rex</fullName>
    </recommendedName>
</protein>
<proteinExistence type="inferred from homology"/>